<evidence type="ECO:0000313" key="1">
    <source>
        <dbReference type="EMBL" id="PNX87676.1"/>
    </source>
</evidence>
<accession>A0A2K3MA68</accession>
<feature type="non-terminal residue" evidence="1">
    <location>
        <position position="1"/>
    </location>
</feature>
<dbReference type="Proteomes" id="UP000236291">
    <property type="component" value="Unassembled WGS sequence"/>
</dbReference>
<organism evidence="1 2">
    <name type="scientific">Trifolium pratense</name>
    <name type="common">Red clover</name>
    <dbReference type="NCBI Taxonomy" id="57577"/>
    <lineage>
        <taxon>Eukaryota</taxon>
        <taxon>Viridiplantae</taxon>
        <taxon>Streptophyta</taxon>
        <taxon>Embryophyta</taxon>
        <taxon>Tracheophyta</taxon>
        <taxon>Spermatophyta</taxon>
        <taxon>Magnoliopsida</taxon>
        <taxon>eudicotyledons</taxon>
        <taxon>Gunneridae</taxon>
        <taxon>Pentapetalae</taxon>
        <taxon>rosids</taxon>
        <taxon>fabids</taxon>
        <taxon>Fabales</taxon>
        <taxon>Fabaceae</taxon>
        <taxon>Papilionoideae</taxon>
        <taxon>50 kb inversion clade</taxon>
        <taxon>NPAAA clade</taxon>
        <taxon>Hologalegina</taxon>
        <taxon>IRL clade</taxon>
        <taxon>Trifolieae</taxon>
        <taxon>Trifolium</taxon>
    </lineage>
</organism>
<reference evidence="1 2" key="1">
    <citation type="journal article" date="2014" name="Am. J. Bot.">
        <title>Genome assembly and annotation for red clover (Trifolium pratense; Fabaceae).</title>
        <authorList>
            <person name="Istvanek J."/>
            <person name="Jaros M."/>
            <person name="Krenek A."/>
            <person name="Repkova J."/>
        </authorList>
    </citation>
    <scope>NUCLEOTIDE SEQUENCE [LARGE SCALE GENOMIC DNA]</scope>
    <source>
        <strain evidence="2">cv. Tatra</strain>
        <tissue evidence="1">Young leaves</tissue>
    </source>
</reference>
<sequence length="95" mass="10805">PEFNGSADPEVYLEWERKIDRMFDFKDLDDEKRCKYAILKLSKSASLWYEGLKARSSVFKTGPDRPVEPVGPGTGDQPVWFSSWIGHAIEPVKTG</sequence>
<gene>
    <name evidence="1" type="ORF">L195_g043770</name>
</gene>
<proteinExistence type="predicted"/>
<evidence type="ECO:0008006" key="3">
    <source>
        <dbReference type="Google" id="ProtNLM"/>
    </source>
</evidence>
<reference evidence="1 2" key="2">
    <citation type="journal article" date="2017" name="Front. Plant Sci.">
        <title>Gene Classification and Mining of Molecular Markers Useful in Red Clover (Trifolium pratense) Breeding.</title>
        <authorList>
            <person name="Istvanek J."/>
            <person name="Dluhosova J."/>
            <person name="Dluhos P."/>
            <person name="Patkova L."/>
            <person name="Nedelnik J."/>
            <person name="Repkova J."/>
        </authorList>
    </citation>
    <scope>NUCLEOTIDE SEQUENCE [LARGE SCALE GENOMIC DNA]</scope>
    <source>
        <strain evidence="2">cv. Tatra</strain>
        <tissue evidence="1">Young leaves</tissue>
    </source>
</reference>
<evidence type="ECO:0000313" key="2">
    <source>
        <dbReference type="Proteomes" id="UP000236291"/>
    </source>
</evidence>
<dbReference type="EMBL" id="ASHM01054460">
    <property type="protein sequence ID" value="PNX87676.1"/>
    <property type="molecule type" value="Genomic_DNA"/>
</dbReference>
<comment type="caution">
    <text evidence="1">The sequence shown here is derived from an EMBL/GenBank/DDBJ whole genome shotgun (WGS) entry which is preliminary data.</text>
</comment>
<protein>
    <recommendedName>
        <fullName evidence="3">Retrotransposon gag domain-containing protein</fullName>
    </recommendedName>
</protein>
<name>A0A2K3MA68_TRIPR</name>
<dbReference type="AlphaFoldDB" id="A0A2K3MA68"/>